<feature type="compositionally biased region" description="Basic and acidic residues" evidence="1">
    <location>
        <begin position="338"/>
        <end position="348"/>
    </location>
</feature>
<dbReference type="PANTHER" id="PTHR39959:SF1">
    <property type="entry name" value="ZP DOMAIN-CONTAINING PROTEIN"/>
    <property type="match status" value="1"/>
</dbReference>
<feature type="transmembrane region" description="Helical" evidence="2">
    <location>
        <begin position="405"/>
        <end position="431"/>
    </location>
</feature>
<reference evidence="4 5" key="1">
    <citation type="journal article" date="2018" name="Nat. Ecol. Evol.">
        <title>Genomic signatures of mitonuclear coevolution across populations of Tigriopus californicus.</title>
        <authorList>
            <person name="Barreto F.S."/>
            <person name="Watson E.T."/>
            <person name="Lima T.G."/>
            <person name="Willett C.S."/>
            <person name="Edmands S."/>
            <person name="Li W."/>
            <person name="Burton R.S."/>
        </authorList>
    </citation>
    <scope>NUCLEOTIDE SEQUENCE [LARGE SCALE GENOMIC DNA]</scope>
    <source>
        <strain evidence="4 5">San Diego</strain>
    </source>
</reference>
<gene>
    <name evidence="4" type="ORF">TCAL_07627</name>
</gene>
<name>A0A553NU06_TIGCA</name>
<keyword evidence="2" id="KW-1133">Transmembrane helix</keyword>
<keyword evidence="2" id="KW-0472">Membrane</keyword>
<organism evidence="4 5">
    <name type="scientific">Tigriopus californicus</name>
    <name type="common">Marine copepod</name>
    <dbReference type="NCBI Taxonomy" id="6832"/>
    <lineage>
        <taxon>Eukaryota</taxon>
        <taxon>Metazoa</taxon>
        <taxon>Ecdysozoa</taxon>
        <taxon>Arthropoda</taxon>
        <taxon>Crustacea</taxon>
        <taxon>Multicrustacea</taxon>
        <taxon>Hexanauplia</taxon>
        <taxon>Copepoda</taxon>
        <taxon>Harpacticoida</taxon>
        <taxon>Harpacticidae</taxon>
        <taxon>Tigriopus</taxon>
    </lineage>
</organism>
<evidence type="ECO:0000259" key="3">
    <source>
        <dbReference type="PROSITE" id="PS51034"/>
    </source>
</evidence>
<sequence length="484" mass="54189">MGQDYEVIDIDCSLGENSVSQEQFLHAVLRKPEKFKGVPLFADDRKKDPLTDPECSIVPDPLDPQGLTYNLRISDLNECGVILKDEFISVRVWFPRLSGVVMMSDQEVIIMCKPPQPTITLNKAAEYASQIPPTARVSGVVQESPGNLEYEVALFRETDPDNQDFISNEVPVDQAVPIGTKLQLRASINTNSSWKYVKLLEVTLSPSSEDAFAGGHITLIESGCRKEEFYSIIPRQPYHPSQELKGEVRLEFEAVLLDVQGEAKRINQLWIHARIKACITQKDCEPEFCLDVFQPSGAGRKKRDLVTKDGVTTLLDVEGPTGEAVLVRNPEELVKRESSRQRFFEPAKKRNSGSKSASIGDNVGVTIILPDDYYKELKGGQKSDKTSPSGSSLSSVEKTLDCNSFIIVGVSLACSLIVASLLLFYLSLRLYKVSKLYKRQKLDEVVREHRRKYGVQQQQQQQQQQQTRLSSHSESTGLSVHHMT</sequence>
<keyword evidence="5" id="KW-1185">Reference proteome</keyword>
<dbReference type="Proteomes" id="UP000318571">
    <property type="component" value="Chromosome 1"/>
</dbReference>
<dbReference type="STRING" id="6832.A0A553NU06"/>
<protein>
    <recommendedName>
        <fullName evidence="3">ZP domain-containing protein</fullName>
    </recommendedName>
</protein>
<dbReference type="EMBL" id="VCGU01000010">
    <property type="protein sequence ID" value="TRY68911.1"/>
    <property type="molecule type" value="Genomic_DNA"/>
</dbReference>
<feature type="compositionally biased region" description="Low complexity" evidence="1">
    <location>
        <begin position="456"/>
        <end position="466"/>
    </location>
</feature>
<proteinExistence type="predicted"/>
<evidence type="ECO:0000313" key="4">
    <source>
        <dbReference type="EMBL" id="TRY68911.1"/>
    </source>
</evidence>
<accession>A0A553NU06</accession>
<feature type="region of interest" description="Disordered" evidence="1">
    <location>
        <begin position="338"/>
        <end position="357"/>
    </location>
</feature>
<evidence type="ECO:0000256" key="2">
    <source>
        <dbReference type="SAM" id="Phobius"/>
    </source>
</evidence>
<dbReference type="OMA" id="FCLDLFE"/>
<dbReference type="PROSITE" id="PS51034">
    <property type="entry name" value="ZP_2"/>
    <property type="match status" value="1"/>
</dbReference>
<comment type="caution">
    <text evidence="4">The sequence shown here is derived from an EMBL/GenBank/DDBJ whole genome shotgun (WGS) entry which is preliminary data.</text>
</comment>
<evidence type="ECO:0000313" key="5">
    <source>
        <dbReference type="Proteomes" id="UP000318571"/>
    </source>
</evidence>
<keyword evidence="2" id="KW-0812">Transmembrane</keyword>
<evidence type="ECO:0000256" key="1">
    <source>
        <dbReference type="SAM" id="MobiDB-lite"/>
    </source>
</evidence>
<feature type="compositionally biased region" description="Polar residues" evidence="1">
    <location>
        <begin position="467"/>
        <end position="478"/>
    </location>
</feature>
<feature type="domain" description="ZP" evidence="3">
    <location>
        <begin position="18"/>
        <end position="296"/>
    </location>
</feature>
<dbReference type="PANTHER" id="PTHR39959">
    <property type="entry name" value="RE44287P-RELATED"/>
    <property type="match status" value="1"/>
</dbReference>
<feature type="region of interest" description="Disordered" evidence="1">
    <location>
        <begin position="453"/>
        <end position="484"/>
    </location>
</feature>
<dbReference type="InterPro" id="IPR001507">
    <property type="entry name" value="ZP_dom"/>
</dbReference>
<dbReference type="AlphaFoldDB" id="A0A553NU06"/>